<sequence>MDLKERKAFESVRKEALWFGKAFLASKGGTAWDGAKGLSGLRIAPWFDYYWGLIHGRFEECCKHLGDFRLEAYDKTMLLKEVSGLIEAVTAFDIPPPPSDTPQQKMKWERLPVTPAFVKQYQDKLDTLFDKDIIYNAPWNERNSDNSLVIISADNRFYKDHLLAVYTDLLETLNALAPPRPDPELKHKPEHLEKEVERLKNEIEALKKQQPGSPNDESAQEDQASEDGSGHNLVYRMVLLHRLGFLDKNRWPENATQEQISNVLAAILGSPQAPAKMSTIKRYLKGLVNQDYDGQKIEEKYGPRVEEFLKECYRRK</sequence>
<comment type="caution">
    <text evidence="2">The sequence shown here is derived from an EMBL/GenBank/DDBJ whole genome shotgun (WGS) entry which is preliminary data.</text>
</comment>
<evidence type="ECO:0000256" key="1">
    <source>
        <dbReference type="SAM" id="MobiDB-lite"/>
    </source>
</evidence>
<reference evidence="2 3" key="1">
    <citation type="submission" date="2019-03" db="EMBL/GenBank/DDBJ databases">
        <title>Genomic Encyclopedia of Type Strains, Phase IV (KMG-IV): sequencing the most valuable type-strain genomes for metagenomic binning, comparative biology and taxonomic classification.</title>
        <authorList>
            <person name="Goeker M."/>
        </authorList>
    </citation>
    <scope>NUCLEOTIDE SEQUENCE [LARGE SCALE GENOMIC DNA]</scope>
    <source>
        <strain evidence="2 3">DSM 21100</strain>
    </source>
</reference>
<keyword evidence="3" id="KW-1185">Reference proteome</keyword>
<gene>
    <name evidence="2" type="ORF">EDD80_11839</name>
</gene>
<dbReference type="RefSeq" id="WP_132130670.1">
    <property type="nucleotide sequence ID" value="NZ_CP042432.1"/>
</dbReference>
<protein>
    <submittedName>
        <fullName evidence="2">Uncharacterized protein</fullName>
    </submittedName>
</protein>
<dbReference type="AlphaFoldDB" id="A0A4R3KL92"/>
<dbReference type="Proteomes" id="UP000295807">
    <property type="component" value="Unassembled WGS sequence"/>
</dbReference>
<proteinExistence type="predicted"/>
<name>A0A4R3KL92_9SPHI</name>
<evidence type="ECO:0000313" key="3">
    <source>
        <dbReference type="Proteomes" id="UP000295807"/>
    </source>
</evidence>
<organism evidence="2 3">
    <name type="scientific">Anseongella ginsenosidimutans</name>
    <dbReference type="NCBI Taxonomy" id="496056"/>
    <lineage>
        <taxon>Bacteria</taxon>
        <taxon>Pseudomonadati</taxon>
        <taxon>Bacteroidota</taxon>
        <taxon>Sphingobacteriia</taxon>
        <taxon>Sphingobacteriales</taxon>
        <taxon>Sphingobacteriaceae</taxon>
        <taxon>Anseongella</taxon>
    </lineage>
</organism>
<evidence type="ECO:0000313" key="2">
    <source>
        <dbReference type="EMBL" id="TCS84770.1"/>
    </source>
</evidence>
<feature type="region of interest" description="Disordered" evidence="1">
    <location>
        <begin position="206"/>
        <end position="228"/>
    </location>
</feature>
<accession>A0A4R3KL92</accession>
<dbReference type="EMBL" id="SMAD01000018">
    <property type="protein sequence ID" value="TCS84770.1"/>
    <property type="molecule type" value="Genomic_DNA"/>
</dbReference>